<keyword evidence="7" id="KW-0493">Microtubule</keyword>
<evidence type="ECO:0000256" key="16">
    <source>
        <dbReference type="ARBA" id="ARBA00041830"/>
    </source>
</evidence>
<dbReference type="PANTHER" id="PTHR23162">
    <property type="entry name" value="OUTER DENSE FIBER OF SPERM TAILS 2"/>
    <property type="match status" value="1"/>
</dbReference>
<sequence length="651" mass="76273">MAPLMKTMKNRSPSPPLHVHVDESTPVHVHNKKGTKTASKVQGSTNCLEITPLDMEKMMLVLRMNDPSTDEEEFLRSKISTYEKKIDSLMCEVGTLKNEVEQKKSDPSIQRYEAQLEASKRLLDAKNEELHEVSQELAETENENTCLKRSIDRIKEETDLSLRQKELLQQEKSNLLAKLVEAEMDGAEAARQVNLLRDPITQMKQEKQLNSTDINILARQKEILLEKLNTFEETNRTLRTLLREQHSRETETYHLLEQKDLLLKKLSDADTERADLARRATEYSKSLEATRAHLQGQLRSREAENNRLSVQLRNREHNEARHKEEFKLMTAHLDDLRQQMEPEKEALKRSVRVQKLRAERSEEEVQLLNTQLMEKNAELSATLSSMESLKSSYNMLMKEKNQLESEVTMLNDRVASLLEESQKNADKARSEWDSLLDRLHQQITENTSIRLEHEKLKTYLSTVEEKLTLAHNEVQQLKNSLQQYEGLVDTYKDQMKKTRHEADQKSLQLERSDIENKNLKENMNIELEQIHRKFQNRLEELEKLPEMLKMTEKKLQECQEQLQGYEQKSSELSSIILDLHVGMEQQGDKMESRDRYQSAMEVNKHLSFKLEELERRMEDSGTQNRELLQIVSKKEEAIHQNQLRLEEKSQE</sequence>
<evidence type="ECO:0000256" key="13">
    <source>
        <dbReference type="ARBA" id="ARBA00023212"/>
    </source>
</evidence>
<accession>A0AAV3A1N1</accession>
<proteinExistence type="inferred from homology"/>
<evidence type="ECO:0000256" key="15">
    <source>
        <dbReference type="ARBA" id="ARBA00040458"/>
    </source>
</evidence>
<keyword evidence="20" id="KW-1185">Reference proteome</keyword>
<dbReference type="AlphaFoldDB" id="A0AAV3A1N1"/>
<dbReference type="GO" id="GO:0005814">
    <property type="term" value="C:centriole"/>
    <property type="evidence" value="ECO:0007669"/>
    <property type="project" value="UniProtKB-SubCell"/>
</dbReference>
<keyword evidence="13" id="KW-0206">Cytoskeleton</keyword>
<protein>
    <recommendedName>
        <fullName evidence="15">Outer dense fiber protein 2</fullName>
    </recommendedName>
    <alternativeName>
        <fullName evidence="16">Cenexin</fullName>
    </alternativeName>
    <alternativeName>
        <fullName evidence="17">Outer dense fiber of sperm tails protein 2</fullName>
    </alternativeName>
</protein>
<comment type="caution">
    <text evidence="19">The sequence shown here is derived from an EMBL/GenBank/DDBJ whole genome shotgun (WGS) entry which is preliminary data.</text>
</comment>
<evidence type="ECO:0000256" key="3">
    <source>
        <dbReference type="ARBA" id="ARBA00004647"/>
    </source>
</evidence>
<evidence type="ECO:0000256" key="6">
    <source>
        <dbReference type="ARBA" id="ARBA00022490"/>
    </source>
</evidence>
<dbReference type="PANTHER" id="PTHR23162:SF8">
    <property type="entry name" value="OUTER DENSE FIBER PROTEIN 2"/>
    <property type="match status" value="1"/>
</dbReference>
<feature type="coiled-coil region" evidence="18">
    <location>
        <begin position="344"/>
        <end position="651"/>
    </location>
</feature>
<evidence type="ECO:0000256" key="18">
    <source>
        <dbReference type="SAM" id="Coils"/>
    </source>
</evidence>
<comment type="similarity">
    <text evidence="4">Belongs to the ODF2 family.</text>
</comment>
<evidence type="ECO:0000256" key="12">
    <source>
        <dbReference type="ARBA" id="ARBA00023069"/>
    </source>
</evidence>
<name>A0AAV3A1N1_PYXAD</name>
<dbReference type="InterPro" id="IPR026099">
    <property type="entry name" value="Odf2-rel"/>
</dbReference>
<dbReference type="GO" id="GO:0005813">
    <property type="term" value="C:centrosome"/>
    <property type="evidence" value="ECO:0007669"/>
    <property type="project" value="TreeGrafter"/>
</dbReference>
<dbReference type="GO" id="GO:0007283">
    <property type="term" value="P:spermatogenesis"/>
    <property type="evidence" value="ECO:0007669"/>
    <property type="project" value="UniProtKB-KW"/>
</dbReference>
<keyword evidence="9" id="KW-0282">Flagellum</keyword>
<dbReference type="Proteomes" id="UP001181693">
    <property type="component" value="Unassembled WGS sequence"/>
</dbReference>
<organism evidence="19 20">
    <name type="scientific">Pyxicephalus adspersus</name>
    <name type="common">African bullfrog</name>
    <dbReference type="NCBI Taxonomy" id="30357"/>
    <lineage>
        <taxon>Eukaryota</taxon>
        <taxon>Metazoa</taxon>
        <taxon>Chordata</taxon>
        <taxon>Craniata</taxon>
        <taxon>Vertebrata</taxon>
        <taxon>Euteleostomi</taxon>
        <taxon>Amphibia</taxon>
        <taxon>Batrachia</taxon>
        <taxon>Anura</taxon>
        <taxon>Neobatrachia</taxon>
        <taxon>Ranoidea</taxon>
        <taxon>Pyxicephalidae</taxon>
        <taxon>Pyxicephalinae</taxon>
        <taxon>Pyxicephalus</taxon>
    </lineage>
</organism>
<reference evidence="19" key="1">
    <citation type="thesis" date="2020" institute="ProQuest LLC" country="789 East Eisenhower Parkway, Ann Arbor, MI, USA">
        <title>Comparative Genomics and Chromosome Evolution.</title>
        <authorList>
            <person name="Mudd A.B."/>
        </authorList>
    </citation>
    <scope>NUCLEOTIDE SEQUENCE</scope>
    <source>
        <strain evidence="19">1538</strain>
        <tissue evidence="19">Blood</tissue>
    </source>
</reference>
<evidence type="ECO:0000256" key="14">
    <source>
        <dbReference type="ARBA" id="ARBA00023273"/>
    </source>
</evidence>
<evidence type="ECO:0000313" key="19">
    <source>
        <dbReference type="EMBL" id="DBA21415.1"/>
    </source>
</evidence>
<keyword evidence="8" id="KW-0221">Differentiation</keyword>
<gene>
    <name evidence="19" type="ORF">GDO54_018055</name>
</gene>
<keyword evidence="11 18" id="KW-0175">Coiled coil</keyword>
<evidence type="ECO:0000256" key="17">
    <source>
        <dbReference type="ARBA" id="ARBA00043200"/>
    </source>
</evidence>
<evidence type="ECO:0000256" key="5">
    <source>
        <dbReference type="ARBA" id="ARBA00022473"/>
    </source>
</evidence>
<comment type="subcellular location">
    <subcellularLocation>
        <location evidence="2">Cell projection</location>
        <location evidence="2">Cilium</location>
        <location evidence="2">Flagellum</location>
    </subcellularLocation>
    <subcellularLocation>
        <location evidence="1">Cytoplasm</location>
        <location evidence="1">Cytoskeleton</location>
        <location evidence="1">Microtubule organizing center</location>
        <location evidence="1">Centrosome</location>
        <location evidence="1">Centriole</location>
    </subcellularLocation>
    <subcellularLocation>
        <location evidence="3">Cytoplasm</location>
        <location evidence="3">Cytoskeleton</location>
        <location evidence="3">Spindle pole</location>
    </subcellularLocation>
</comment>
<evidence type="ECO:0000256" key="8">
    <source>
        <dbReference type="ARBA" id="ARBA00022782"/>
    </source>
</evidence>
<keyword evidence="10" id="KW-0744">Spermatogenesis</keyword>
<dbReference type="EMBL" id="DYDO01000007">
    <property type="protein sequence ID" value="DBA21415.1"/>
    <property type="molecule type" value="Genomic_DNA"/>
</dbReference>
<dbReference type="GO" id="GO:0031514">
    <property type="term" value="C:motile cilium"/>
    <property type="evidence" value="ECO:0007669"/>
    <property type="project" value="UniProtKB-SubCell"/>
</dbReference>
<keyword evidence="12" id="KW-0969">Cilium</keyword>
<feature type="coiled-coil region" evidence="18">
    <location>
        <begin position="79"/>
        <end position="185"/>
    </location>
</feature>
<dbReference type="GO" id="GO:0005874">
    <property type="term" value="C:microtubule"/>
    <property type="evidence" value="ECO:0007669"/>
    <property type="project" value="UniProtKB-KW"/>
</dbReference>
<keyword evidence="6" id="KW-0963">Cytoplasm</keyword>
<evidence type="ECO:0000256" key="7">
    <source>
        <dbReference type="ARBA" id="ARBA00022701"/>
    </source>
</evidence>
<evidence type="ECO:0000256" key="9">
    <source>
        <dbReference type="ARBA" id="ARBA00022846"/>
    </source>
</evidence>
<evidence type="ECO:0000256" key="1">
    <source>
        <dbReference type="ARBA" id="ARBA00004114"/>
    </source>
</evidence>
<dbReference type="GO" id="GO:0030154">
    <property type="term" value="P:cell differentiation"/>
    <property type="evidence" value="ECO:0007669"/>
    <property type="project" value="UniProtKB-KW"/>
</dbReference>
<evidence type="ECO:0000313" key="20">
    <source>
        <dbReference type="Proteomes" id="UP001181693"/>
    </source>
</evidence>
<keyword evidence="5" id="KW-0217">Developmental protein</keyword>
<evidence type="ECO:0000256" key="2">
    <source>
        <dbReference type="ARBA" id="ARBA00004230"/>
    </source>
</evidence>
<evidence type="ECO:0000256" key="4">
    <source>
        <dbReference type="ARBA" id="ARBA00009316"/>
    </source>
</evidence>
<evidence type="ECO:0000256" key="10">
    <source>
        <dbReference type="ARBA" id="ARBA00022871"/>
    </source>
</evidence>
<keyword evidence="14" id="KW-0966">Cell projection</keyword>
<dbReference type="GO" id="GO:1902017">
    <property type="term" value="P:regulation of cilium assembly"/>
    <property type="evidence" value="ECO:0007669"/>
    <property type="project" value="TreeGrafter"/>
</dbReference>
<evidence type="ECO:0000256" key="11">
    <source>
        <dbReference type="ARBA" id="ARBA00023054"/>
    </source>
</evidence>
<dbReference type="GO" id="GO:0000922">
    <property type="term" value="C:spindle pole"/>
    <property type="evidence" value="ECO:0007669"/>
    <property type="project" value="UniProtKB-SubCell"/>
</dbReference>